<dbReference type="NCBIfam" id="TIGR02243">
    <property type="entry name" value="putative baseplate assembly protein"/>
    <property type="match status" value="1"/>
</dbReference>
<evidence type="ECO:0000313" key="2">
    <source>
        <dbReference type="Proteomes" id="UP000670947"/>
    </source>
</evidence>
<organism evidence="1 2">
    <name type="scientific">Paenibacillus artemisiicola</name>
    <dbReference type="NCBI Taxonomy" id="1172618"/>
    <lineage>
        <taxon>Bacteria</taxon>
        <taxon>Bacillati</taxon>
        <taxon>Bacillota</taxon>
        <taxon>Bacilli</taxon>
        <taxon>Bacillales</taxon>
        <taxon>Paenibacillaceae</taxon>
        <taxon>Paenibacillus</taxon>
    </lineage>
</organism>
<sequence length="659" mass="72014">MLPLPKLDDRTYAQLVEDAKKRIPPLAPVWTDHNAHDPGITFIELFAWLTEQQHYYLDQIRGDNELKFLKLLGQKPSAAKAASAQITVSHRAGSDASVLIPAHTPVTTREGDVTFETEETLLATAVKLRKIVSILPTGVADYSEANVRHGLHFAAFGTKAEAGSRLYLGFDRPFPAGARVPIEFELYDRYPVARNPVAADDRCLWIQPSADLEWDYYSGAGGGSWLPLALEADETLRLTFSGSVMFTAPDDALARKVGTIGEELYWIRATVKQAGYELPPKLERVLLNTVPVVQRESVKDEPVGSSNGLPEQYFDLTRYPVLPESLRLLVEEPSGAGSEWVEWKRVDSLDASKPTDTHYRLLPDSGRILFGDGVNGAIPRPAHPKDAITIKAARYQTTEGVKGNVGAAAITRWADPTSPLDALELTNWQPASGGAPQETLEQAQMRTRKQLQSAHSAVTSEDYETLALSTPGLRVARAKAIPLQDRDDNPAPGVVMVVVVPYGENANPVPSGGFLSTVCRHLHPHRLLATKLRVVAPDYVKASVEAEIEVQAGYDAAATRQKAVEALLQYLHPLNGGSDRTGWPFGRPIYASEIYDVIKRSPGVDCVRRVRMSAAGKGIRQDAEGSVFLPPHSLVYSEAHRIDTITAEADCEPRGGCHG</sequence>
<dbReference type="RefSeq" id="WP_208846598.1">
    <property type="nucleotide sequence ID" value="NZ_JAGGDJ010000002.1"/>
</dbReference>
<name>A0ABS3W5L6_9BACL</name>
<gene>
    <name evidence="1" type="ORF">I8J29_05190</name>
</gene>
<keyword evidence="2" id="KW-1185">Reference proteome</keyword>
<reference evidence="1 2" key="1">
    <citation type="submission" date="2021-03" db="EMBL/GenBank/DDBJ databases">
        <title>Paenibacillus artemisicola MWE-103 whole genome sequence.</title>
        <authorList>
            <person name="Ham Y.J."/>
        </authorList>
    </citation>
    <scope>NUCLEOTIDE SEQUENCE [LARGE SCALE GENOMIC DNA]</scope>
    <source>
        <strain evidence="1 2">MWE-103</strain>
    </source>
</reference>
<dbReference type="Proteomes" id="UP000670947">
    <property type="component" value="Unassembled WGS sequence"/>
</dbReference>
<dbReference type="EMBL" id="JAGGDJ010000002">
    <property type="protein sequence ID" value="MBO7743579.1"/>
    <property type="molecule type" value="Genomic_DNA"/>
</dbReference>
<accession>A0ABS3W5L6</accession>
<dbReference type="InterPro" id="IPR011749">
    <property type="entry name" value="CHP02243"/>
</dbReference>
<protein>
    <submittedName>
        <fullName evidence="1">Baseplate assembly protein</fullName>
    </submittedName>
</protein>
<evidence type="ECO:0000313" key="1">
    <source>
        <dbReference type="EMBL" id="MBO7743579.1"/>
    </source>
</evidence>
<comment type="caution">
    <text evidence="1">The sequence shown here is derived from an EMBL/GenBank/DDBJ whole genome shotgun (WGS) entry which is preliminary data.</text>
</comment>
<proteinExistence type="predicted"/>